<keyword evidence="1 2" id="KW-0597">Phosphoprotein</keyword>
<organism evidence="4 5">
    <name type="scientific">Lysinibacillus louembei</name>
    <dbReference type="NCBI Taxonomy" id="1470088"/>
    <lineage>
        <taxon>Bacteria</taxon>
        <taxon>Bacillati</taxon>
        <taxon>Bacillota</taxon>
        <taxon>Bacilli</taxon>
        <taxon>Bacillales</taxon>
        <taxon>Bacillaceae</taxon>
        <taxon>Lysinibacillus</taxon>
    </lineage>
</organism>
<accession>A0ABZ0S0A0</accession>
<dbReference type="Pfam" id="PF00072">
    <property type="entry name" value="Response_reg"/>
    <property type="match status" value="1"/>
</dbReference>
<evidence type="ECO:0000313" key="4">
    <source>
        <dbReference type="EMBL" id="WPK12545.1"/>
    </source>
</evidence>
<sequence length="125" mass="14081">MTNILIVDDQHGIRLLLNEVFKKEGYETYLASNGMEALDIFKKEKIDCILLDMKIPGMNGIEILRELRTLSDEINVVMMTAYGEQTLIDEAFALGATKYFTKPFNIFEVRDAVNEILSGGKSEGV</sequence>
<protein>
    <submittedName>
        <fullName evidence="4">Response regulator</fullName>
    </submittedName>
</protein>
<name>A0ABZ0S0A0_9BACI</name>
<evidence type="ECO:0000256" key="1">
    <source>
        <dbReference type="ARBA" id="ARBA00022553"/>
    </source>
</evidence>
<dbReference type="InterPro" id="IPR001789">
    <property type="entry name" value="Sig_transdc_resp-reg_receiver"/>
</dbReference>
<dbReference type="SUPFAM" id="SSF52172">
    <property type="entry name" value="CheY-like"/>
    <property type="match status" value="1"/>
</dbReference>
<feature type="modified residue" description="4-aspartylphosphate" evidence="2">
    <location>
        <position position="52"/>
    </location>
</feature>
<evidence type="ECO:0000256" key="2">
    <source>
        <dbReference type="PROSITE-ProRule" id="PRU00169"/>
    </source>
</evidence>
<feature type="domain" description="Response regulatory" evidence="3">
    <location>
        <begin position="3"/>
        <end position="117"/>
    </location>
</feature>
<dbReference type="SMART" id="SM00448">
    <property type="entry name" value="REC"/>
    <property type="match status" value="1"/>
</dbReference>
<gene>
    <name evidence="4" type="ORF">R6U77_02270</name>
</gene>
<dbReference type="PANTHER" id="PTHR44591:SF3">
    <property type="entry name" value="RESPONSE REGULATORY DOMAIN-CONTAINING PROTEIN"/>
    <property type="match status" value="1"/>
</dbReference>
<dbReference type="RefSeq" id="WP_319837260.1">
    <property type="nucleotide sequence ID" value="NZ_CP137624.1"/>
</dbReference>
<dbReference type="PANTHER" id="PTHR44591">
    <property type="entry name" value="STRESS RESPONSE REGULATOR PROTEIN 1"/>
    <property type="match status" value="1"/>
</dbReference>
<dbReference type="InterPro" id="IPR011006">
    <property type="entry name" value="CheY-like_superfamily"/>
</dbReference>
<evidence type="ECO:0000313" key="5">
    <source>
        <dbReference type="Proteomes" id="UP001322664"/>
    </source>
</evidence>
<keyword evidence="5" id="KW-1185">Reference proteome</keyword>
<dbReference type="Gene3D" id="3.40.50.2300">
    <property type="match status" value="1"/>
</dbReference>
<dbReference type="InterPro" id="IPR050595">
    <property type="entry name" value="Bact_response_regulator"/>
</dbReference>
<reference evidence="4 5" key="1">
    <citation type="submission" date="2023-09" db="EMBL/GenBank/DDBJ databases">
        <authorList>
            <person name="Page C.A."/>
            <person name="Perez-Diaz I.M."/>
        </authorList>
    </citation>
    <scope>NUCLEOTIDE SEQUENCE [LARGE SCALE GENOMIC DNA]</scope>
    <source>
        <strain evidence="4 5">Ll15</strain>
    </source>
</reference>
<dbReference type="PROSITE" id="PS50110">
    <property type="entry name" value="RESPONSE_REGULATORY"/>
    <property type="match status" value="1"/>
</dbReference>
<dbReference type="EMBL" id="CP137624">
    <property type="protein sequence ID" value="WPK12545.1"/>
    <property type="molecule type" value="Genomic_DNA"/>
</dbReference>
<evidence type="ECO:0000259" key="3">
    <source>
        <dbReference type="PROSITE" id="PS50110"/>
    </source>
</evidence>
<dbReference type="Proteomes" id="UP001322664">
    <property type="component" value="Chromosome"/>
</dbReference>
<proteinExistence type="predicted"/>